<proteinExistence type="predicted"/>
<dbReference type="GO" id="GO:0008171">
    <property type="term" value="F:O-methyltransferase activity"/>
    <property type="evidence" value="ECO:0007669"/>
    <property type="project" value="TreeGrafter"/>
</dbReference>
<evidence type="ECO:0000259" key="1">
    <source>
        <dbReference type="Pfam" id="PF05050"/>
    </source>
</evidence>
<organism evidence="2 3">
    <name type="scientific">Histidinibacterium aquaticum</name>
    <dbReference type="NCBI Taxonomy" id="2613962"/>
    <lineage>
        <taxon>Bacteria</taxon>
        <taxon>Pseudomonadati</taxon>
        <taxon>Pseudomonadota</taxon>
        <taxon>Alphaproteobacteria</taxon>
        <taxon>Rhodobacterales</taxon>
        <taxon>Paracoccaceae</taxon>
        <taxon>Histidinibacterium</taxon>
    </lineage>
</organism>
<dbReference type="InterPro" id="IPR006342">
    <property type="entry name" value="FkbM_mtfrase"/>
</dbReference>
<evidence type="ECO:0000313" key="2">
    <source>
        <dbReference type="EMBL" id="KAA9009295.1"/>
    </source>
</evidence>
<keyword evidence="2" id="KW-0808">Transferase</keyword>
<dbReference type="Proteomes" id="UP000326554">
    <property type="component" value="Unassembled WGS sequence"/>
</dbReference>
<sequence length="297" mass="32503">MAPQADTGARLAALARHLSPSRRLRVCDVGANPLGEAPYAPLLEAGLAEVHGFEPHPEAYEALTAEDRAGETYYPVAIGRPGARELRIHPNSGFTSLHAFDEASLDRIGKRKWMSPKRPIRIVPLETTALDDVDSLPSIDLLKMDLQGAEGEVVETGGTALADTVAVVTEVRFHRIYEDEPVFGDLDVILRDAGFTLHKFLFTKSVMMPHAHEDKVRRPAMTSQLLDGDAVYLRADRTPAEMDGDALCHLALCADTVFDSPDVTLLALSELERRGEVTGQAADDYVSTLTPRQRARQ</sequence>
<evidence type="ECO:0000313" key="3">
    <source>
        <dbReference type="Proteomes" id="UP000326554"/>
    </source>
</evidence>
<keyword evidence="3" id="KW-1185">Reference proteome</keyword>
<name>A0A5J5GM66_9RHOB</name>
<dbReference type="NCBIfam" id="TIGR01444">
    <property type="entry name" value="fkbM_fam"/>
    <property type="match status" value="1"/>
</dbReference>
<dbReference type="SUPFAM" id="SSF53335">
    <property type="entry name" value="S-adenosyl-L-methionine-dependent methyltransferases"/>
    <property type="match status" value="1"/>
</dbReference>
<dbReference type="InterPro" id="IPR029063">
    <property type="entry name" value="SAM-dependent_MTases_sf"/>
</dbReference>
<dbReference type="RefSeq" id="WP_150444828.1">
    <property type="nucleotide sequence ID" value="NZ_VYQE01000002.1"/>
</dbReference>
<feature type="domain" description="Methyltransferase FkbM" evidence="1">
    <location>
        <begin position="28"/>
        <end position="196"/>
    </location>
</feature>
<keyword evidence="2" id="KW-0489">Methyltransferase</keyword>
<gene>
    <name evidence="2" type="ORF">F3S47_08600</name>
</gene>
<accession>A0A5J5GM66</accession>
<dbReference type="AlphaFoldDB" id="A0A5J5GM66"/>
<reference evidence="2 3" key="1">
    <citation type="submission" date="2019-09" db="EMBL/GenBank/DDBJ databases">
        <authorList>
            <person name="Park J.-S."/>
            <person name="Choi H.-J."/>
        </authorList>
    </citation>
    <scope>NUCLEOTIDE SEQUENCE [LARGE SCALE GENOMIC DNA]</scope>
    <source>
        <strain evidence="2 3">176SS1-4</strain>
    </source>
</reference>
<dbReference type="EMBL" id="VYQE01000002">
    <property type="protein sequence ID" value="KAA9009295.1"/>
    <property type="molecule type" value="Genomic_DNA"/>
</dbReference>
<dbReference type="Gene3D" id="3.40.50.150">
    <property type="entry name" value="Vaccinia Virus protein VP39"/>
    <property type="match status" value="1"/>
</dbReference>
<dbReference type="GO" id="GO:0032259">
    <property type="term" value="P:methylation"/>
    <property type="evidence" value="ECO:0007669"/>
    <property type="project" value="UniProtKB-KW"/>
</dbReference>
<protein>
    <submittedName>
        <fullName evidence="2">FkbM family methyltransferase</fullName>
    </submittedName>
</protein>
<comment type="caution">
    <text evidence="2">The sequence shown here is derived from an EMBL/GenBank/DDBJ whole genome shotgun (WGS) entry which is preliminary data.</text>
</comment>
<dbReference type="PANTHER" id="PTHR36973:SF4">
    <property type="entry name" value="NODULATION PROTEIN"/>
    <property type="match status" value="1"/>
</dbReference>
<dbReference type="Pfam" id="PF05050">
    <property type="entry name" value="Methyltransf_21"/>
    <property type="match status" value="1"/>
</dbReference>
<dbReference type="InterPro" id="IPR053188">
    <property type="entry name" value="FkbM_Methyltransferase"/>
</dbReference>
<dbReference type="PANTHER" id="PTHR36973">
    <property type="entry name" value="SLL1456 PROTEIN-RELATED"/>
    <property type="match status" value="1"/>
</dbReference>